<comment type="caution">
    <text evidence="1">The sequence shown here is derived from an EMBL/GenBank/DDBJ whole genome shotgun (WGS) entry which is preliminary data.</text>
</comment>
<organism evidence="1 2">
    <name type="scientific">Candidatus Staskawiczbacteria bacterium RIFCSPHIGHO2_01_FULL_34_27</name>
    <dbReference type="NCBI Taxonomy" id="1802199"/>
    <lineage>
        <taxon>Bacteria</taxon>
        <taxon>Candidatus Staskawicziibacteriota</taxon>
    </lineage>
</organism>
<reference evidence="1 2" key="1">
    <citation type="journal article" date="2016" name="Nat. Commun.">
        <title>Thousands of microbial genomes shed light on interconnected biogeochemical processes in an aquifer system.</title>
        <authorList>
            <person name="Anantharaman K."/>
            <person name="Brown C.T."/>
            <person name="Hug L.A."/>
            <person name="Sharon I."/>
            <person name="Castelle C.J."/>
            <person name="Probst A.J."/>
            <person name="Thomas B.C."/>
            <person name="Singh A."/>
            <person name="Wilkins M.J."/>
            <person name="Karaoz U."/>
            <person name="Brodie E.L."/>
            <person name="Williams K.H."/>
            <person name="Hubbard S.S."/>
            <person name="Banfield J.F."/>
        </authorList>
    </citation>
    <scope>NUCLEOTIDE SEQUENCE [LARGE SCALE GENOMIC DNA]</scope>
</reference>
<accession>A0A1G2HKW6</accession>
<dbReference type="EMBL" id="MHOL01000010">
    <property type="protein sequence ID" value="OGZ62930.1"/>
    <property type="molecule type" value="Genomic_DNA"/>
</dbReference>
<sequence>MALNKKIHWTEHSKIKMRQYGLSKSKITNLLYKPKRKELGIVPGTVALMQDNKSYSKAKTKKAPGEIWLMYKDNKNIRKIISAWRYPGISKRGDSLPIPEDIRQELLGPLNKDFRHEITKFQNENLIE</sequence>
<proteinExistence type="predicted"/>
<dbReference type="AlphaFoldDB" id="A0A1G2HKW6"/>
<dbReference type="Proteomes" id="UP000178991">
    <property type="component" value="Unassembled WGS sequence"/>
</dbReference>
<gene>
    <name evidence="1" type="ORF">A2639_01415</name>
</gene>
<protein>
    <recommendedName>
        <fullName evidence="3">DUF4258 domain-containing protein</fullName>
    </recommendedName>
</protein>
<evidence type="ECO:0008006" key="3">
    <source>
        <dbReference type="Google" id="ProtNLM"/>
    </source>
</evidence>
<name>A0A1G2HKW6_9BACT</name>
<evidence type="ECO:0000313" key="2">
    <source>
        <dbReference type="Proteomes" id="UP000178991"/>
    </source>
</evidence>
<evidence type="ECO:0000313" key="1">
    <source>
        <dbReference type="EMBL" id="OGZ62930.1"/>
    </source>
</evidence>